<reference evidence="2 3" key="1">
    <citation type="submission" date="2020-10" db="EMBL/GenBank/DDBJ databases">
        <title>The Coptis chinensis genome and diversification of protoberbering-type alkaloids.</title>
        <authorList>
            <person name="Wang B."/>
            <person name="Shu S."/>
            <person name="Song C."/>
            <person name="Liu Y."/>
        </authorList>
    </citation>
    <scope>NUCLEOTIDE SEQUENCE [LARGE SCALE GENOMIC DNA]</scope>
    <source>
        <strain evidence="2">HL-2020</strain>
        <tissue evidence="2">Leaf</tissue>
    </source>
</reference>
<evidence type="ECO:0000313" key="3">
    <source>
        <dbReference type="Proteomes" id="UP000631114"/>
    </source>
</evidence>
<dbReference type="PANTHER" id="PTHR47926">
    <property type="entry name" value="PENTATRICOPEPTIDE REPEAT-CONTAINING PROTEIN"/>
    <property type="match status" value="1"/>
</dbReference>
<keyword evidence="3" id="KW-1185">Reference proteome</keyword>
<dbReference type="AlphaFoldDB" id="A0A835LVI2"/>
<dbReference type="GO" id="GO:0009451">
    <property type="term" value="P:RNA modification"/>
    <property type="evidence" value="ECO:0007669"/>
    <property type="project" value="InterPro"/>
</dbReference>
<dbReference type="Pfam" id="PF13041">
    <property type="entry name" value="PPR_2"/>
    <property type="match status" value="1"/>
</dbReference>
<name>A0A835LVI2_9MAGN</name>
<dbReference type="GO" id="GO:0003723">
    <property type="term" value="F:RNA binding"/>
    <property type="evidence" value="ECO:0007669"/>
    <property type="project" value="InterPro"/>
</dbReference>
<dbReference type="EMBL" id="JADFTS010000004">
    <property type="protein sequence ID" value="KAF9609758.1"/>
    <property type="molecule type" value="Genomic_DNA"/>
</dbReference>
<dbReference type="NCBIfam" id="TIGR00756">
    <property type="entry name" value="PPR"/>
    <property type="match status" value="2"/>
</dbReference>
<organism evidence="2 3">
    <name type="scientific">Coptis chinensis</name>
    <dbReference type="NCBI Taxonomy" id="261450"/>
    <lineage>
        <taxon>Eukaryota</taxon>
        <taxon>Viridiplantae</taxon>
        <taxon>Streptophyta</taxon>
        <taxon>Embryophyta</taxon>
        <taxon>Tracheophyta</taxon>
        <taxon>Spermatophyta</taxon>
        <taxon>Magnoliopsida</taxon>
        <taxon>Ranunculales</taxon>
        <taxon>Ranunculaceae</taxon>
        <taxon>Coptidoideae</taxon>
        <taxon>Coptis</taxon>
    </lineage>
</organism>
<protein>
    <recommendedName>
        <fullName evidence="4">Pentatricopeptide repeat-containing protein</fullName>
    </recommendedName>
</protein>
<dbReference type="Proteomes" id="UP000631114">
    <property type="component" value="Unassembled WGS sequence"/>
</dbReference>
<dbReference type="InterPro" id="IPR011990">
    <property type="entry name" value="TPR-like_helical_dom_sf"/>
</dbReference>
<dbReference type="InterPro" id="IPR046960">
    <property type="entry name" value="PPR_At4g14850-like_plant"/>
</dbReference>
<comment type="caution">
    <text evidence="2">The sequence shown here is derived from an EMBL/GenBank/DDBJ whole genome shotgun (WGS) entry which is preliminary data.</text>
</comment>
<dbReference type="InterPro" id="IPR002885">
    <property type="entry name" value="PPR_rpt"/>
</dbReference>
<keyword evidence="1" id="KW-0677">Repeat</keyword>
<accession>A0A835LVI2</accession>
<gene>
    <name evidence="2" type="ORF">IFM89_018206</name>
</gene>
<dbReference type="Gene3D" id="1.25.40.10">
    <property type="entry name" value="Tetratricopeptide repeat domain"/>
    <property type="match status" value="1"/>
</dbReference>
<dbReference type="OrthoDB" id="185373at2759"/>
<evidence type="ECO:0000256" key="1">
    <source>
        <dbReference type="ARBA" id="ARBA00022737"/>
    </source>
</evidence>
<evidence type="ECO:0008006" key="4">
    <source>
        <dbReference type="Google" id="ProtNLM"/>
    </source>
</evidence>
<proteinExistence type="predicted"/>
<evidence type="ECO:0000313" key="2">
    <source>
        <dbReference type="EMBL" id="KAF9609758.1"/>
    </source>
</evidence>
<sequence length="110" mass="12473">MRINFGLADACKYFESMTHPRRLLEYFDCEVCAVGYGEEALKLFETMRSAGIKPNNVTFVGVLSACSHVGLVEEGCNYYKIMESDYGIRPTREHRCCVVDMLARRESEGS</sequence>